<dbReference type="AlphaFoldDB" id="A0A9W8ARJ0"/>
<feature type="transmembrane region" description="Helical" evidence="8">
    <location>
        <begin position="83"/>
        <end position="102"/>
    </location>
</feature>
<comment type="subcellular location">
    <subcellularLocation>
        <location evidence="1 8">Membrane</location>
        <topology evidence="1 8">Multi-pass membrane protein</topology>
    </subcellularLocation>
</comment>
<proteinExistence type="inferred from homology"/>
<keyword evidence="6 8" id="KW-0406">Ion transport</keyword>
<dbReference type="InterPro" id="IPR003689">
    <property type="entry name" value="ZIP"/>
</dbReference>
<feature type="transmembrane region" description="Helical" evidence="8">
    <location>
        <begin position="312"/>
        <end position="332"/>
    </location>
</feature>
<feature type="transmembrane region" description="Helical" evidence="8">
    <location>
        <begin position="122"/>
        <end position="145"/>
    </location>
</feature>
<keyword evidence="3 8" id="KW-0813">Transport</keyword>
<evidence type="ECO:0000256" key="4">
    <source>
        <dbReference type="ARBA" id="ARBA00022692"/>
    </source>
</evidence>
<dbReference type="PANTHER" id="PTHR11040">
    <property type="entry name" value="ZINC/IRON TRANSPORTER"/>
    <property type="match status" value="1"/>
</dbReference>
<evidence type="ECO:0000256" key="3">
    <source>
        <dbReference type="ARBA" id="ARBA00022448"/>
    </source>
</evidence>
<dbReference type="EMBL" id="JANBPY010001934">
    <property type="protein sequence ID" value="KAJ1957509.1"/>
    <property type="molecule type" value="Genomic_DNA"/>
</dbReference>
<keyword evidence="5 8" id="KW-1133">Transmembrane helix</keyword>
<dbReference type="Pfam" id="PF02535">
    <property type="entry name" value="Zip"/>
    <property type="match status" value="1"/>
</dbReference>
<feature type="transmembrane region" description="Helical" evidence="8">
    <location>
        <begin position="276"/>
        <end position="300"/>
    </location>
</feature>
<dbReference type="GO" id="GO:0005385">
    <property type="term" value="F:zinc ion transmembrane transporter activity"/>
    <property type="evidence" value="ECO:0007669"/>
    <property type="project" value="InterPro"/>
</dbReference>
<dbReference type="PANTHER" id="PTHR11040:SF44">
    <property type="entry name" value="PROTEIN ZNTC-RELATED"/>
    <property type="match status" value="1"/>
</dbReference>
<dbReference type="GO" id="GO:0005886">
    <property type="term" value="C:plasma membrane"/>
    <property type="evidence" value="ECO:0007669"/>
    <property type="project" value="TreeGrafter"/>
</dbReference>
<keyword evidence="10" id="KW-0732">Signal</keyword>
<evidence type="ECO:0000313" key="12">
    <source>
        <dbReference type="Proteomes" id="UP001150925"/>
    </source>
</evidence>
<feature type="signal peptide" evidence="10">
    <location>
        <begin position="1"/>
        <end position="26"/>
    </location>
</feature>
<keyword evidence="4 8" id="KW-0812">Transmembrane</keyword>
<dbReference type="NCBIfam" id="TIGR00820">
    <property type="entry name" value="zip"/>
    <property type="match status" value="1"/>
</dbReference>
<evidence type="ECO:0000256" key="8">
    <source>
        <dbReference type="RuleBase" id="RU362088"/>
    </source>
</evidence>
<organism evidence="11 12">
    <name type="scientific">Dispira parvispora</name>
    <dbReference type="NCBI Taxonomy" id="1520584"/>
    <lineage>
        <taxon>Eukaryota</taxon>
        <taxon>Fungi</taxon>
        <taxon>Fungi incertae sedis</taxon>
        <taxon>Zoopagomycota</taxon>
        <taxon>Kickxellomycotina</taxon>
        <taxon>Dimargaritomycetes</taxon>
        <taxon>Dimargaritales</taxon>
        <taxon>Dimargaritaceae</taxon>
        <taxon>Dispira</taxon>
    </lineage>
</organism>
<evidence type="ECO:0000313" key="11">
    <source>
        <dbReference type="EMBL" id="KAJ1957509.1"/>
    </source>
</evidence>
<gene>
    <name evidence="11" type="ORF">IWQ62_005070</name>
</gene>
<evidence type="ECO:0000256" key="7">
    <source>
        <dbReference type="ARBA" id="ARBA00023136"/>
    </source>
</evidence>
<feature type="transmembrane region" description="Helical" evidence="8">
    <location>
        <begin position="353"/>
        <end position="372"/>
    </location>
</feature>
<keyword evidence="12" id="KW-1185">Reference proteome</keyword>
<feature type="chain" id="PRO_5040947184" description="Zinc/iron permease" evidence="10">
    <location>
        <begin position="27"/>
        <end position="373"/>
    </location>
</feature>
<evidence type="ECO:0000256" key="1">
    <source>
        <dbReference type="ARBA" id="ARBA00004141"/>
    </source>
</evidence>
<keyword evidence="7 8" id="KW-0472">Membrane</keyword>
<evidence type="ECO:0000256" key="2">
    <source>
        <dbReference type="ARBA" id="ARBA00006939"/>
    </source>
</evidence>
<comment type="caution">
    <text evidence="11">The sequence shown here is derived from an EMBL/GenBank/DDBJ whole genome shotgun (WGS) entry which is preliminary data.</text>
</comment>
<feature type="region of interest" description="Disordered" evidence="9">
    <location>
        <begin position="185"/>
        <end position="209"/>
    </location>
</feature>
<dbReference type="OrthoDB" id="448280at2759"/>
<comment type="caution">
    <text evidence="8">Lacks conserved residue(s) required for the propagation of feature annotation.</text>
</comment>
<protein>
    <recommendedName>
        <fullName evidence="13">Zinc/iron permease</fullName>
    </recommendedName>
</protein>
<dbReference type="Proteomes" id="UP001150925">
    <property type="component" value="Unassembled WGS sequence"/>
</dbReference>
<evidence type="ECO:0008006" key="13">
    <source>
        <dbReference type="Google" id="ProtNLM"/>
    </source>
</evidence>
<evidence type="ECO:0000256" key="6">
    <source>
        <dbReference type="ARBA" id="ARBA00023065"/>
    </source>
</evidence>
<evidence type="ECO:0000256" key="5">
    <source>
        <dbReference type="ARBA" id="ARBA00022989"/>
    </source>
</evidence>
<accession>A0A9W8ARJ0</accession>
<dbReference type="InterPro" id="IPR004698">
    <property type="entry name" value="Zn/Fe_permease_fun/pln"/>
</dbReference>
<sequence>MTVLYNAQLPLQLILAILSSVVLVLGDTPDQDDCDALEEGSYDVPKHIFAIILVLIVSALGAATPVLGVRFPWLRIPPLALEIGKHFGTGVVLATGFIHLLPDALMNLTDPCLPEPIREYPALTGVLTLVAALLFQLIEFLANIYSAGHSHSHSHSHGPIHPVHSATPTLSAAVTQIDGVSMVPDEEKHRKNQHGATEEGSIASTDEKNTPISASRRISTYMLEFGIALHSIFVGLALGTSEGADFVTLLIALCFHQFFEGIALGSRIAELPYQSVWLPLGNAILVASTTPLGAVFGMGIRSVYRARSAHTLIIQGVLNAISSGMLIYTSLVNLIAEEFAQPAFVALPGRYKFLYMMSLYFGAAGMGLVGLWA</sequence>
<comment type="similarity">
    <text evidence="2 8">Belongs to the ZIP transporter (TC 2.A.5) family.</text>
</comment>
<feature type="transmembrane region" description="Helical" evidence="8">
    <location>
        <begin position="221"/>
        <end position="240"/>
    </location>
</feature>
<reference evidence="11" key="1">
    <citation type="submission" date="2022-07" db="EMBL/GenBank/DDBJ databases">
        <title>Phylogenomic reconstructions and comparative analyses of Kickxellomycotina fungi.</title>
        <authorList>
            <person name="Reynolds N.K."/>
            <person name="Stajich J.E."/>
            <person name="Barry K."/>
            <person name="Grigoriev I.V."/>
            <person name="Crous P."/>
            <person name="Smith M.E."/>
        </authorList>
    </citation>
    <scope>NUCLEOTIDE SEQUENCE</scope>
    <source>
        <strain evidence="11">RSA 1196</strain>
    </source>
</reference>
<feature type="transmembrane region" description="Helical" evidence="8">
    <location>
        <begin position="50"/>
        <end position="71"/>
    </location>
</feature>
<evidence type="ECO:0000256" key="10">
    <source>
        <dbReference type="SAM" id="SignalP"/>
    </source>
</evidence>
<name>A0A9W8ARJ0_9FUNG</name>
<evidence type="ECO:0000256" key="9">
    <source>
        <dbReference type="SAM" id="MobiDB-lite"/>
    </source>
</evidence>